<evidence type="ECO:0000313" key="2">
    <source>
        <dbReference type="EMBL" id="PBK88113.1"/>
    </source>
</evidence>
<dbReference type="Proteomes" id="UP000217790">
    <property type="component" value="Unassembled WGS sequence"/>
</dbReference>
<protein>
    <submittedName>
        <fullName evidence="2">Uncharacterized protein</fullName>
    </submittedName>
</protein>
<keyword evidence="1" id="KW-0472">Membrane</keyword>
<keyword evidence="1" id="KW-1133">Transmembrane helix</keyword>
<sequence>MWGYGLFGVLTVQMYIYHVYLNSKDSWKMRLYVWFIFLLEFIFTIFSTIAAWNQYGPGWGDVDSILFLDWSWTALPQLNNKSVFARFICSGAKLMHKITCKRDFDNKQADALYERELFHTAETDIPVPFEEQDLTSANYAESESSPDPLAPILGAAVVDETNISGSPEVPDQLADDISASVYETDDIRTVYHPAS</sequence>
<dbReference type="EMBL" id="KZ293675">
    <property type="protein sequence ID" value="PBK88113.1"/>
    <property type="molecule type" value="Genomic_DNA"/>
</dbReference>
<dbReference type="AlphaFoldDB" id="A0A2H3DIP9"/>
<gene>
    <name evidence="2" type="ORF">ARMGADRAFT_1168281</name>
</gene>
<organism evidence="2 3">
    <name type="scientific">Armillaria gallica</name>
    <name type="common">Bulbous honey fungus</name>
    <name type="synonym">Armillaria bulbosa</name>
    <dbReference type="NCBI Taxonomy" id="47427"/>
    <lineage>
        <taxon>Eukaryota</taxon>
        <taxon>Fungi</taxon>
        <taxon>Dikarya</taxon>
        <taxon>Basidiomycota</taxon>
        <taxon>Agaricomycotina</taxon>
        <taxon>Agaricomycetes</taxon>
        <taxon>Agaricomycetidae</taxon>
        <taxon>Agaricales</taxon>
        <taxon>Marasmiineae</taxon>
        <taxon>Physalacriaceae</taxon>
        <taxon>Armillaria</taxon>
    </lineage>
</organism>
<evidence type="ECO:0000256" key="1">
    <source>
        <dbReference type="SAM" id="Phobius"/>
    </source>
</evidence>
<dbReference type="OrthoDB" id="2681808at2759"/>
<keyword evidence="1" id="KW-0812">Transmembrane</keyword>
<feature type="transmembrane region" description="Helical" evidence="1">
    <location>
        <begin position="6"/>
        <end position="22"/>
    </location>
</feature>
<reference evidence="3" key="1">
    <citation type="journal article" date="2017" name="Nat. Ecol. Evol.">
        <title>Genome expansion and lineage-specific genetic innovations in the forest pathogenic fungi Armillaria.</title>
        <authorList>
            <person name="Sipos G."/>
            <person name="Prasanna A.N."/>
            <person name="Walter M.C."/>
            <person name="O'Connor E."/>
            <person name="Balint B."/>
            <person name="Krizsan K."/>
            <person name="Kiss B."/>
            <person name="Hess J."/>
            <person name="Varga T."/>
            <person name="Slot J."/>
            <person name="Riley R."/>
            <person name="Boka B."/>
            <person name="Rigling D."/>
            <person name="Barry K."/>
            <person name="Lee J."/>
            <person name="Mihaltcheva S."/>
            <person name="LaButti K."/>
            <person name="Lipzen A."/>
            <person name="Waldron R."/>
            <person name="Moloney N.M."/>
            <person name="Sperisen C."/>
            <person name="Kredics L."/>
            <person name="Vagvoelgyi C."/>
            <person name="Patrignani A."/>
            <person name="Fitzpatrick D."/>
            <person name="Nagy I."/>
            <person name="Doyle S."/>
            <person name="Anderson J.B."/>
            <person name="Grigoriev I.V."/>
            <person name="Gueldener U."/>
            <person name="Muensterkoetter M."/>
            <person name="Nagy L.G."/>
        </authorList>
    </citation>
    <scope>NUCLEOTIDE SEQUENCE [LARGE SCALE GENOMIC DNA]</scope>
    <source>
        <strain evidence="3">Ar21-2</strain>
    </source>
</reference>
<proteinExistence type="predicted"/>
<accession>A0A2H3DIP9</accession>
<feature type="transmembrane region" description="Helical" evidence="1">
    <location>
        <begin position="31"/>
        <end position="52"/>
    </location>
</feature>
<name>A0A2H3DIP9_ARMGA</name>
<evidence type="ECO:0000313" key="3">
    <source>
        <dbReference type="Proteomes" id="UP000217790"/>
    </source>
</evidence>
<keyword evidence="3" id="KW-1185">Reference proteome</keyword>
<dbReference type="InParanoid" id="A0A2H3DIP9"/>